<keyword evidence="1" id="KW-0732">Signal</keyword>
<keyword evidence="3" id="KW-1185">Reference proteome</keyword>
<organism evidence="2 3">
    <name type="scientific">Coccomyxa subellipsoidea</name>
    <dbReference type="NCBI Taxonomy" id="248742"/>
    <lineage>
        <taxon>Eukaryota</taxon>
        <taxon>Viridiplantae</taxon>
        <taxon>Chlorophyta</taxon>
        <taxon>core chlorophytes</taxon>
        <taxon>Trebouxiophyceae</taxon>
        <taxon>Trebouxiophyceae incertae sedis</taxon>
        <taxon>Coccomyxaceae</taxon>
        <taxon>Coccomyxa</taxon>
    </lineage>
</organism>
<evidence type="ECO:0000313" key="3">
    <source>
        <dbReference type="Proteomes" id="UP001491310"/>
    </source>
</evidence>
<comment type="caution">
    <text evidence="2">The sequence shown here is derived from an EMBL/GenBank/DDBJ whole genome shotgun (WGS) entry which is preliminary data.</text>
</comment>
<feature type="chain" id="PRO_5045359334" evidence="1">
    <location>
        <begin position="23"/>
        <end position="153"/>
    </location>
</feature>
<evidence type="ECO:0000256" key="1">
    <source>
        <dbReference type="SAM" id="SignalP"/>
    </source>
</evidence>
<accession>A0ABR2Z3W4</accession>
<dbReference type="Proteomes" id="UP001491310">
    <property type="component" value="Unassembled WGS sequence"/>
</dbReference>
<protein>
    <submittedName>
        <fullName evidence="2">Uncharacterized protein</fullName>
    </submittedName>
</protein>
<sequence>MNIQAWVSVLLVSGLILGPAQSADKLEAIDVTEGTQVSFSKGFQIADEGGIWYIPAGALLLAPSITVKGPLTLETEGSSNDQTFKRGGRIVWTNGDAANTTLQAMSLEGPVTAVINSSTAELGNQSFSLEPSISAERRAATRMSQWQCNKTDG</sequence>
<proteinExistence type="predicted"/>
<reference evidence="2 3" key="1">
    <citation type="journal article" date="2024" name="Nat. Commun.">
        <title>Phylogenomics reveals the evolutionary origins of lichenization in chlorophyte algae.</title>
        <authorList>
            <person name="Puginier C."/>
            <person name="Libourel C."/>
            <person name="Otte J."/>
            <person name="Skaloud P."/>
            <person name="Haon M."/>
            <person name="Grisel S."/>
            <person name="Petersen M."/>
            <person name="Berrin J.G."/>
            <person name="Delaux P.M."/>
            <person name="Dal Grande F."/>
            <person name="Keller J."/>
        </authorList>
    </citation>
    <scope>NUCLEOTIDE SEQUENCE [LARGE SCALE GENOMIC DNA]</scope>
    <source>
        <strain evidence="2 3">SAG 216-7</strain>
    </source>
</reference>
<dbReference type="EMBL" id="JALJOT010000001">
    <property type="protein sequence ID" value="KAK9918597.1"/>
    <property type="molecule type" value="Genomic_DNA"/>
</dbReference>
<feature type="signal peptide" evidence="1">
    <location>
        <begin position="1"/>
        <end position="22"/>
    </location>
</feature>
<name>A0ABR2Z3W4_9CHLO</name>
<evidence type="ECO:0000313" key="2">
    <source>
        <dbReference type="EMBL" id="KAK9918597.1"/>
    </source>
</evidence>
<gene>
    <name evidence="2" type="ORF">WJX75_005223</name>
</gene>